<evidence type="ECO:0000313" key="4">
    <source>
        <dbReference type="Proteomes" id="UP000004947"/>
    </source>
</evidence>
<dbReference type="eggNOG" id="COG2165">
    <property type="taxonomic scope" value="Bacteria"/>
</dbReference>
<evidence type="ECO:0000256" key="2">
    <source>
        <dbReference type="SAM" id="Phobius"/>
    </source>
</evidence>
<evidence type="ECO:0000313" key="3">
    <source>
        <dbReference type="EMBL" id="EDM25638.1"/>
    </source>
</evidence>
<dbReference type="OrthoDB" id="214579at2"/>
<dbReference type="GO" id="GO:0015628">
    <property type="term" value="P:protein secretion by the type II secretion system"/>
    <property type="evidence" value="ECO:0007669"/>
    <property type="project" value="InterPro"/>
</dbReference>
<protein>
    <recommendedName>
        <fullName evidence="5">Prepilin-type N-terminal cleavage/methylation domain-containing protein</fullName>
    </recommendedName>
</protein>
<comment type="caution">
    <text evidence="3">The sequence shown here is derived from an EMBL/GenBank/DDBJ whole genome shotgun (WGS) entry which is preliminary data.</text>
</comment>
<dbReference type="EMBL" id="ABCK01000026">
    <property type="protein sequence ID" value="EDM25638.1"/>
    <property type="molecule type" value="Genomic_DNA"/>
</dbReference>
<organism evidence="3 4">
    <name type="scientific">Lentisphaera araneosa HTCC2155</name>
    <dbReference type="NCBI Taxonomy" id="313628"/>
    <lineage>
        <taxon>Bacteria</taxon>
        <taxon>Pseudomonadati</taxon>
        <taxon>Lentisphaerota</taxon>
        <taxon>Lentisphaeria</taxon>
        <taxon>Lentisphaerales</taxon>
        <taxon>Lentisphaeraceae</taxon>
        <taxon>Lentisphaera</taxon>
    </lineage>
</organism>
<dbReference type="STRING" id="313628.LNTAR_25130"/>
<dbReference type="PRINTS" id="PR00813">
    <property type="entry name" value="BCTERIALGSPG"/>
</dbReference>
<keyword evidence="1" id="KW-0488">Methylation</keyword>
<keyword evidence="2" id="KW-0812">Transmembrane</keyword>
<dbReference type="Proteomes" id="UP000004947">
    <property type="component" value="Unassembled WGS sequence"/>
</dbReference>
<keyword evidence="2" id="KW-0472">Membrane</keyword>
<dbReference type="Gene3D" id="3.30.700.10">
    <property type="entry name" value="Glycoprotein, Type 4 Pilin"/>
    <property type="match status" value="1"/>
</dbReference>
<dbReference type="InterPro" id="IPR000983">
    <property type="entry name" value="Bac_GSPG_pilin"/>
</dbReference>
<evidence type="ECO:0008006" key="5">
    <source>
        <dbReference type="Google" id="ProtNLM"/>
    </source>
</evidence>
<keyword evidence="2" id="KW-1133">Transmembrane helix</keyword>
<dbReference type="PANTHER" id="PTHR30093">
    <property type="entry name" value="GENERAL SECRETION PATHWAY PROTEIN G"/>
    <property type="match status" value="1"/>
</dbReference>
<sequence>MRKIEFRKKSNRRLTTRFTLIEILVVVAIIGILASFLLPTLSKARKKARIAVCTSNQKQINSALLMFTDDNDGYVPKPSGNPDVSWDDHLSGYDGRETLTDAQKTARSLAKSTFGDDYGQLYRCPLFEDTTTANVEMSYATSRFTAPEPNTQWFTGQGVMGFGYAANLSDVTVPNESIMLFDYNRSSNFTRMGRNVDNVVRATDLRNFETLQSDGMMHDFYEVNYLFVDGHVESLDFNATLAPYGANYWRSNGSMWDAYK</sequence>
<gene>
    <name evidence="3" type="ORF">LNTAR_25130</name>
</gene>
<dbReference type="GO" id="GO:0015627">
    <property type="term" value="C:type II protein secretion system complex"/>
    <property type="evidence" value="ECO:0007669"/>
    <property type="project" value="InterPro"/>
</dbReference>
<dbReference type="RefSeq" id="WP_007280571.1">
    <property type="nucleotide sequence ID" value="NZ_ABCK01000026.1"/>
</dbReference>
<dbReference type="AlphaFoldDB" id="A6DRV3"/>
<dbReference type="InterPro" id="IPR012902">
    <property type="entry name" value="N_methyl_site"/>
</dbReference>
<feature type="transmembrane region" description="Helical" evidence="2">
    <location>
        <begin position="20"/>
        <end position="38"/>
    </location>
</feature>
<reference evidence="3 4" key="1">
    <citation type="journal article" date="2010" name="J. Bacteriol.">
        <title>Genome sequence of Lentisphaera araneosa HTCC2155T, the type species of the order Lentisphaerales in the phylum Lentisphaerae.</title>
        <authorList>
            <person name="Thrash J.C."/>
            <person name="Cho J.C."/>
            <person name="Vergin K.L."/>
            <person name="Morris R.M."/>
            <person name="Giovannoni S.J."/>
        </authorList>
    </citation>
    <scope>NUCLEOTIDE SEQUENCE [LARGE SCALE GENOMIC DNA]</scope>
    <source>
        <strain evidence="3 4">HTCC2155</strain>
    </source>
</reference>
<dbReference type="NCBIfam" id="TIGR02532">
    <property type="entry name" value="IV_pilin_GFxxxE"/>
    <property type="match status" value="1"/>
</dbReference>
<evidence type="ECO:0000256" key="1">
    <source>
        <dbReference type="ARBA" id="ARBA00022481"/>
    </source>
</evidence>
<dbReference type="InterPro" id="IPR045584">
    <property type="entry name" value="Pilin-like"/>
</dbReference>
<accession>A6DRV3</accession>
<dbReference type="SUPFAM" id="SSF54523">
    <property type="entry name" value="Pili subunits"/>
    <property type="match status" value="1"/>
</dbReference>
<keyword evidence="4" id="KW-1185">Reference proteome</keyword>
<name>A6DRV3_9BACT</name>
<proteinExistence type="predicted"/>